<dbReference type="OMA" id="HESAYIG"/>
<name>A2YT70_ORYSI</name>
<dbReference type="InterPro" id="IPR056594">
    <property type="entry name" value="AT5G49610-like_b-prop"/>
</dbReference>
<evidence type="ECO:0008006" key="5">
    <source>
        <dbReference type="Google" id="ProtNLM"/>
    </source>
</evidence>
<dbReference type="SUPFAM" id="SSF81383">
    <property type="entry name" value="F-box domain"/>
    <property type="match status" value="1"/>
</dbReference>
<proteinExistence type="predicted"/>
<dbReference type="EMBL" id="CM000133">
    <property type="protein sequence ID" value="EAZ06281.1"/>
    <property type="molecule type" value="Genomic_DNA"/>
</dbReference>
<gene>
    <name evidence="3" type="ORF">OsI_28517</name>
</gene>
<accession>A2YT70</accession>
<dbReference type="Proteomes" id="UP000007015">
    <property type="component" value="Chromosome 8"/>
</dbReference>
<dbReference type="HOGENOM" id="CLU_038427_1_0_1"/>
<organism evidence="3 4">
    <name type="scientific">Oryza sativa subsp. indica</name>
    <name type="common">Rice</name>
    <dbReference type="NCBI Taxonomy" id="39946"/>
    <lineage>
        <taxon>Eukaryota</taxon>
        <taxon>Viridiplantae</taxon>
        <taxon>Streptophyta</taxon>
        <taxon>Embryophyta</taxon>
        <taxon>Tracheophyta</taxon>
        <taxon>Spermatophyta</taxon>
        <taxon>Magnoliopsida</taxon>
        <taxon>Liliopsida</taxon>
        <taxon>Poales</taxon>
        <taxon>Poaceae</taxon>
        <taxon>BOP clade</taxon>
        <taxon>Oryzoideae</taxon>
        <taxon>Oryzeae</taxon>
        <taxon>Oryzinae</taxon>
        <taxon>Oryza</taxon>
        <taxon>Oryza sativa</taxon>
    </lineage>
</organism>
<evidence type="ECO:0000259" key="1">
    <source>
        <dbReference type="Pfam" id="PF12937"/>
    </source>
</evidence>
<dbReference type="PANTHER" id="PTHR33207">
    <property type="entry name" value="F-BOX DOMAIN CONTAINING PROTEIN-RELATED"/>
    <property type="match status" value="1"/>
</dbReference>
<dbReference type="Pfam" id="PF12937">
    <property type="entry name" value="F-box-like"/>
    <property type="match status" value="1"/>
</dbReference>
<sequence>MSGKRKARAPPAADATAAAALLDYRLLAHILLRIRSPAALARAATVCRLWRRVASSPTFLRLFRQLHHPPPLLGFFVCNNGSAVSRSIVDGELVGKALADTHDGLLLLRTNFADRMDIPDSFAVCDPVSGRSVLLRVAPVTGSAYLGAALHTDDSDAGGVVCSFEFEVILVTCYNMWEPRLYVFSSRSGQWTVHAYIPMLPLLSAFSGDMHANGSVYWLIDDGGDGGAYLLALDARTKQFSIIKLLSSMRTRYDGNMRVIRFDYGELRVVAFAAAAAPLEFWHLDKSRSSRGRWVLESRVELAHVDGVMELCVDADDDVTRIMDAGEGFVFLKYYGSEWVFALDLQAMVLFRLPHRRYYFGPALPYRMVLKPPLPALAG</sequence>
<dbReference type="AlphaFoldDB" id="A2YT70"/>
<reference evidence="3 4" key="1">
    <citation type="journal article" date="2005" name="PLoS Biol.">
        <title>The genomes of Oryza sativa: a history of duplications.</title>
        <authorList>
            <person name="Yu J."/>
            <person name="Wang J."/>
            <person name="Lin W."/>
            <person name="Li S."/>
            <person name="Li H."/>
            <person name="Zhou J."/>
            <person name="Ni P."/>
            <person name="Dong W."/>
            <person name="Hu S."/>
            <person name="Zeng C."/>
            <person name="Zhang J."/>
            <person name="Zhang Y."/>
            <person name="Li R."/>
            <person name="Xu Z."/>
            <person name="Li S."/>
            <person name="Li X."/>
            <person name="Zheng H."/>
            <person name="Cong L."/>
            <person name="Lin L."/>
            <person name="Yin J."/>
            <person name="Geng J."/>
            <person name="Li G."/>
            <person name="Shi J."/>
            <person name="Liu J."/>
            <person name="Lv H."/>
            <person name="Li J."/>
            <person name="Wang J."/>
            <person name="Deng Y."/>
            <person name="Ran L."/>
            <person name="Shi X."/>
            <person name="Wang X."/>
            <person name="Wu Q."/>
            <person name="Li C."/>
            <person name="Ren X."/>
            <person name="Wang J."/>
            <person name="Wang X."/>
            <person name="Li D."/>
            <person name="Liu D."/>
            <person name="Zhang X."/>
            <person name="Ji Z."/>
            <person name="Zhao W."/>
            <person name="Sun Y."/>
            <person name="Zhang Z."/>
            <person name="Bao J."/>
            <person name="Han Y."/>
            <person name="Dong L."/>
            <person name="Ji J."/>
            <person name="Chen P."/>
            <person name="Wu S."/>
            <person name="Liu J."/>
            <person name="Xiao Y."/>
            <person name="Bu D."/>
            <person name="Tan J."/>
            <person name="Yang L."/>
            <person name="Ye C."/>
            <person name="Zhang J."/>
            <person name="Xu J."/>
            <person name="Zhou Y."/>
            <person name="Yu Y."/>
            <person name="Zhang B."/>
            <person name="Zhuang S."/>
            <person name="Wei H."/>
            <person name="Liu B."/>
            <person name="Lei M."/>
            <person name="Yu H."/>
            <person name="Li Y."/>
            <person name="Xu H."/>
            <person name="Wei S."/>
            <person name="He X."/>
            <person name="Fang L."/>
            <person name="Zhang Z."/>
            <person name="Zhang Y."/>
            <person name="Huang X."/>
            <person name="Su Z."/>
            <person name="Tong W."/>
            <person name="Li J."/>
            <person name="Tong Z."/>
            <person name="Li S."/>
            <person name="Ye J."/>
            <person name="Wang L."/>
            <person name="Fang L."/>
            <person name="Lei T."/>
            <person name="Chen C."/>
            <person name="Chen H."/>
            <person name="Xu Z."/>
            <person name="Li H."/>
            <person name="Huang H."/>
            <person name="Zhang F."/>
            <person name="Xu H."/>
            <person name="Li N."/>
            <person name="Zhao C."/>
            <person name="Li S."/>
            <person name="Dong L."/>
            <person name="Huang Y."/>
            <person name="Li L."/>
            <person name="Xi Y."/>
            <person name="Qi Q."/>
            <person name="Li W."/>
            <person name="Zhang B."/>
            <person name="Hu W."/>
            <person name="Zhang Y."/>
            <person name="Tian X."/>
            <person name="Jiao Y."/>
            <person name="Liang X."/>
            <person name="Jin J."/>
            <person name="Gao L."/>
            <person name="Zheng W."/>
            <person name="Hao B."/>
            <person name="Liu S."/>
            <person name="Wang W."/>
            <person name="Yuan L."/>
            <person name="Cao M."/>
            <person name="McDermott J."/>
            <person name="Samudrala R."/>
            <person name="Wang J."/>
            <person name="Wong G.K."/>
            <person name="Yang H."/>
        </authorList>
    </citation>
    <scope>NUCLEOTIDE SEQUENCE [LARGE SCALE GENOMIC DNA]</scope>
    <source>
        <strain evidence="4">cv. 93-11</strain>
    </source>
</reference>
<dbReference type="Gene3D" id="1.20.1280.50">
    <property type="match status" value="1"/>
</dbReference>
<keyword evidence="4" id="KW-1185">Reference proteome</keyword>
<feature type="domain" description="F-box" evidence="1">
    <location>
        <begin position="26"/>
        <end position="58"/>
    </location>
</feature>
<evidence type="ECO:0000259" key="2">
    <source>
        <dbReference type="Pfam" id="PF23635"/>
    </source>
</evidence>
<dbReference type="Pfam" id="PF23635">
    <property type="entry name" value="Beta-prop_AT5G49610-like"/>
    <property type="match status" value="1"/>
</dbReference>
<evidence type="ECO:0000313" key="3">
    <source>
        <dbReference type="EMBL" id="EAZ06281.1"/>
    </source>
</evidence>
<feature type="domain" description="F-box protein AT5G49610-like beta-propeller" evidence="2">
    <location>
        <begin position="170"/>
        <end position="350"/>
    </location>
</feature>
<dbReference type="InterPro" id="IPR036047">
    <property type="entry name" value="F-box-like_dom_sf"/>
</dbReference>
<dbReference type="Gramene" id="BGIOSGA028331-TA">
    <property type="protein sequence ID" value="BGIOSGA028331-PA"/>
    <property type="gene ID" value="BGIOSGA028331"/>
</dbReference>
<dbReference type="InterPro" id="IPR001810">
    <property type="entry name" value="F-box_dom"/>
</dbReference>
<protein>
    <recommendedName>
        <fullName evidence="5">F-box domain-containing protein</fullName>
    </recommendedName>
</protein>
<evidence type="ECO:0000313" key="4">
    <source>
        <dbReference type="Proteomes" id="UP000007015"/>
    </source>
</evidence>